<protein>
    <submittedName>
        <fullName evidence="8">Nitrilotriacetate monooxygenase component A (NTAmonooxygenase component A) (NTA-MO A)</fullName>
    </submittedName>
</protein>
<feature type="binding site" evidence="6">
    <location>
        <position position="183"/>
    </location>
    <ligand>
        <name>FMN</name>
        <dbReference type="ChEBI" id="CHEBI:58210"/>
    </ligand>
</feature>
<keyword evidence="2 6" id="KW-0288">FMN</keyword>
<name>A0A8D4BML0_PRIMW</name>
<dbReference type="Pfam" id="PF00296">
    <property type="entry name" value="Bac_luciferase"/>
    <property type="match status" value="1"/>
</dbReference>
<feature type="domain" description="Luciferase-like" evidence="7">
    <location>
        <begin position="67"/>
        <end position="418"/>
    </location>
</feature>
<evidence type="ECO:0000259" key="7">
    <source>
        <dbReference type="Pfam" id="PF00296"/>
    </source>
</evidence>
<keyword evidence="4 8" id="KW-0503">Monooxygenase</keyword>
<organism evidence="8 9">
    <name type="scientific">Priestia megaterium (strain WSH-002)</name>
    <name type="common">Bacillus megaterium</name>
    <dbReference type="NCBI Taxonomy" id="1006007"/>
    <lineage>
        <taxon>Bacteria</taxon>
        <taxon>Bacillati</taxon>
        <taxon>Bacillota</taxon>
        <taxon>Bacilli</taxon>
        <taxon>Bacillales</taxon>
        <taxon>Bacillaceae</taxon>
        <taxon>Priestia</taxon>
    </lineage>
</organism>
<evidence type="ECO:0000256" key="1">
    <source>
        <dbReference type="ARBA" id="ARBA00022630"/>
    </source>
</evidence>
<feature type="binding site" evidence="6">
    <location>
        <position position="133"/>
    </location>
    <ligand>
        <name>FMN</name>
        <dbReference type="ChEBI" id="CHEBI:58210"/>
    </ligand>
</feature>
<dbReference type="InterPro" id="IPR051260">
    <property type="entry name" value="Diverse_substr_monoxygenases"/>
</dbReference>
<comment type="similarity">
    <text evidence="5">Belongs to the NtaA/SnaA/DszA monooxygenase family.</text>
</comment>
<dbReference type="InterPro" id="IPR036661">
    <property type="entry name" value="Luciferase-like_sf"/>
</dbReference>
<evidence type="ECO:0000313" key="9">
    <source>
        <dbReference type="Proteomes" id="UP000001283"/>
    </source>
</evidence>
<feature type="binding site" evidence="6">
    <location>
        <position position="257"/>
    </location>
    <ligand>
        <name>FMN</name>
        <dbReference type="ChEBI" id="CHEBI:58210"/>
    </ligand>
</feature>
<dbReference type="KEGG" id="bmh:BMWSH_1861"/>
<dbReference type="InterPro" id="IPR016215">
    <property type="entry name" value="NTA_MOA"/>
</dbReference>
<dbReference type="PIRSF" id="PIRSF000337">
    <property type="entry name" value="NTA_MOA"/>
    <property type="match status" value="1"/>
</dbReference>
<dbReference type="Gene3D" id="3.20.20.30">
    <property type="entry name" value="Luciferase-like domain"/>
    <property type="match status" value="1"/>
</dbReference>
<evidence type="ECO:0000256" key="3">
    <source>
        <dbReference type="ARBA" id="ARBA00023002"/>
    </source>
</evidence>
<dbReference type="PANTHER" id="PTHR30011:SF16">
    <property type="entry name" value="C2H2 FINGER DOMAIN TRANSCRIPTION FACTOR (EUROFUNG)-RELATED"/>
    <property type="match status" value="1"/>
</dbReference>
<gene>
    <name evidence="8" type="primary">ytnJ</name>
    <name evidence="8" type="ORF">BMWSH_1861</name>
</gene>
<evidence type="ECO:0000256" key="5">
    <source>
        <dbReference type="ARBA" id="ARBA00033748"/>
    </source>
</evidence>
<dbReference type="InterPro" id="IPR011251">
    <property type="entry name" value="Luciferase-like_dom"/>
</dbReference>
<evidence type="ECO:0000256" key="4">
    <source>
        <dbReference type="ARBA" id="ARBA00023033"/>
    </source>
</evidence>
<dbReference type="EMBL" id="CP003017">
    <property type="protein sequence ID" value="AEN88743.1"/>
    <property type="molecule type" value="Genomic_DNA"/>
</dbReference>
<evidence type="ECO:0000256" key="2">
    <source>
        <dbReference type="ARBA" id="ARBA00022643"/>
    </source>
</evidence>
<dbReference type="CDD" id="cd01095">
    <property type="entry name" value="Nitrilotriacetate_monoxgenase"/>
    <property type="match status" value="1"/>
</dbReference>
<dbReference type="AlphaFoldDB" id="A0A8D4BML0"/>
<evidence type="ECO:0000256" key="6">
    <source>
        <dbReference type="PIRSR" id="PIRSR000337-1"/>
    </source>
</evidence>
<reference evidence="8 9" key="1">
    <citation type="journal article" date="2011" name="J. Bacteriol.">
        <title>Complete genome sequence of the industrial strain Bacillus megaterium WSH-002.</title>
        <authorList>
            <person name="Liu L."/>
            <person name="Li Y."/>
            <person name="Zhang J."/>
            <person name="Zou W."/>
            <person name="Zhou Z."/>
            <person name="Liu J."/>
            <person name="Li X."/>
            <person name="Wang L."/>
            <person name="Chen J."/>
        </authorList>
    </citation>
    <scope>NUCLEOTIDE SEQUENCE [LARGE SCALE GENOMIC DNA]</scope>
    <source>
        <strain evidence="8 9">WSH-002</strain>
    </source>
</reference>
<dbReference type="NCBIfam" id="TIGR03860">
    <property type="entry name" value="FMN_nitrolo"/>
    <property type="match status" value="1"/>
</dbReference>
<accession>A0A8D4BML0</accession>
<evidence type="ECO:0000313" key="8">
    <source>
        <dbReference type="EMBL" id="AEN88743.1"/>
    </source>
</evidence>
<feature type="binding site" evidence="6">
    <location>
        <position position="258"/>
    </location>
    <ligand>
        <name>FMN</name>
        <dbReference type="ChEBI" id="CHEBI:58210"/>
    </ligand>
</feature>
<feature type="binding site" evidence="6">
    <location>
        <position position="96"/>
    </location>
    <ligand>
        <name>FMN</name>
        <dbReference type="ChEBI" id="CHEBI:58210"/>
    </ligand>
</feature>
<keyword evidence="1 6" id="KW-0285">Flavoprotein</keyword>
<feature type="binding site" evidence="6">
    <location>
        <position position="187"/>
    </location>
    <ligand>
        <name>FMN</name>
        <dbReference type="ChEBI" id="CHEBI:58210"/>
    </ligand>
</feature>
<dbReference type="PANTHER" id="PTHR30011">
    <property type="entry name" value="ALKANESULFONATE MONOOXYGENASE-RELATED"/>
    <property type="match status" value="1"/>
</dbReference>
<dbReference type="SUPFAM" id="SSF51679">
    <property type="entry name" value="Bacterial luciferase-like"/>
    <property type="match status" value="1"/>
</dbReference>
<dbReference type="GO" id="GO:0004497">
    <property type="term" value="F:monooxygenase activity"/>
    <property type="evidence" value="ECO:0007669"/>
    <property type="project" value="UniProtKB-KW"/>
</dbReference>
<dbReference type="Proteomes" id="UP000001283">
    <property type="component" value="Chromosome"/>
</dbReference>
<dbReference type="GO" id="GO:0016705">
    <property type="term" value="F:oxidoreductase activity, acting on paired donors, with incorporation or reduction of molecular oxygen"/>
    <property type="evidence" value="ECO:0007669"/>
    <property type="project" value="InterPro"/>
</dbReference>
<keyword evidence="3" id="KW-0560">Oxidoreductase</keyword>
<proteinExistence type="inferred from homology"/>
<sequence>MQISRINNYLKTIDQTTGDALNNQSISFLFVIKRRKYTLSEKRKLKLGANIKGLGNTTDGWRHPDVEPDASINIEFYKKQARILEKGLFSFVFIADGLAISEKSIPHFLNRFEPITLLSALAASTSHIGLVGTVSTSFSEPFTIARQLMSLDHISGGRVGWNLVTSPQEGAARNHSRGYLPHHSERYEMAKEHLDVVKGLWDSWEDNAFTYQKETGQFFDPKKMHTLGFKGKHFQVQGPLNIARSKQGHPVVFQAGSSEEGRGFGAENADAIYTNAHTLEEAQAFYQDMKNRAKNHGRNPEELLIFPSIDLIIGDSEEDVERRYGELAALIPIDHAITYLARFFDDYDFHQFDVDAPFPELGDIGANAFQSTTNKIKQAAAARKLTLREVALETILPRSPFSGTPEHVADEMQKWYEQEAADGFVLRPFMSETFHQFVEKVVPILQERGLYDTSYESNTLRGNLNLSVPANRYSQTKGEFVYDS</sequence>